<feature type="region of interest" description="Disordered" evidence="7">
    <location>
        <begin position="35"/>
        <end position="55"/>
    </location>
</feature>
<dbReference type="Proteomes" id="UP001362899">
    <property type="component" value="Unassembled WGS sequence"/>
</dbReference>
<dbReference type="EMBL" id="BTGC01000003">
    <property type="protein sequence ID" value="GMM50451.1"/>
    <property type="molecule type" value="Genomic_DNA"/>
</dbReference>
<comment type="subcellular location">
    <subcellularLocation>
        <location evidence="1">Membrane</location>
        <topology evidence="1">Multi-pass membrane protein</topology>
    </subcellularLocation>
</comment>
<gene>
    <name evidence="9" type="ORF">DASB73_014090</name>
</gene>
<evidence type="ECO:0000313" key="9">
    <source>
        <dbReference type="EMBL" id="GMM50451.1"/>
    </source>
</evidence>
<feature type="transmembrane region" description="Helical" evidence="8">
    <location>
        <begin position="202"/>
        <end position="225"/>
    </location>
</feature>
<keyword evidence="5 8" id="KW-1133">Transmembrane helix</keyword>
<evidence type="ECO:0000313" key="10">
    <source>
        <dbReference type="Proteomes" id="UP001362899"/>
    </source>
</evidence>
<sequence length="488" mass="54373">MGTFSDRVDGVTAHFEKAFFATLGKRPAYLDQASDSSIETYSTKSDSLKSDSRKSAKVATNVAIDEQDGLDSEADRRLDVTSEEAPQEPEEMTKKKRYFTFLKSPRFWLAFFVGQVLSLCITCTNTLTTEMGNAGTSMPLLQNMLNYALLAVVYNPVMWYKYGFKKWFKILVRDSWRFFFLAFVDVQGNYFVVLAYEYTNMLSAALLDNFAIVVVVILSFVFLHVRYHWSQYLGILVTVGGMALLIVSDRLTGKDYHATDHVKGDLFVLLGASCYGFSNTFEEFLVSERPLYEVLGMLGFWASGINGVQMAIFGRKDIQNAKWTPKVGGYLTGYTLVMFLLYHLAPFMFRISSAAFYNLNVLTSDFWSLLVGIEAFGYYVYWLYPVGFVCTVIGIVCYCAAPMSDMGEAVKPWLGENQERGINGIGTARKGLGVVEDCENSIHSSCETSRAGSVRSFDPTANASACATDNSIDHGHNTSTEPGSSTNN</sequence>
<evidence type="ECO:0000256" key="5">
    <source>
        <dbReference type="ARBA" id="ARBA00022989"/>
    </source>
</evidence>
<dbReference type="SUPFAM" id="SSF103481">
    <property type="entry name" value="Multidrug resistance efflux transporter EmrE"/>
    <property type="match status" value="1"/>
</dbReference>
<dbReference type="PANTHER" id="PTHR14233:SF4">
    <property type="entry name" value="SOLUTE CARRIER FAMILY 35 MEMBER F2"/>
    <property type="match status" value="1"/>
</dbReference>
<accession>A0AAV5RH11</accession>
<reference evidence="9 10" key="1">
    <citation type="journal article" date="2023" name="Elife">
        <title>Identification of key yeast species and microbe-microbe interactions impacting larval growth of Drosophila in the wild.</title>
        <authorList>
            <person name="Mure A."/>
            <person name="Sugiura Y."/>
            <person name="Maeda R."/>
            <person name="Honda K."/>
            <person name="Sakurai N."/>
            <person name="Takahashi Y."/>
            <person name="Watada M."/>
            <person name="Katoh T."/>
            <person name="Gotoh A."/>
            <person name="Gotoh Y."/>
            <person name="Taniguchi I."/>
            <person name="Nakamura K."/>
            <person name="Hayashi T."/>
            <person name="Katayama T."/>
            <person name="Uemura T."/>
            <person name="Hattori Y."/>
        </authorList>
    </citation>
    <scope>NUCLEOTIDE SEQUENCE [LARGE SCALE GENOMIC DNA]</scope>
    <source>
        <strain evidence="9 10">SB-73</strain>
    </source>
</reference>
<feature type="compositionally biased region" description="Polar residues" evidence="7">
    <location>
        <begin position="477"/>
        <end position="488"/>
    </location>
</feature>
<keyword evidence="6 8" id="KW-0472">Membrane</keyword>
<dbReference type="InterPro" id="IPR009262">
    <property type="entry name" value="SLC35_F1/F2/F6"/>
</dbReference>
<keyword evidence="3" id="KW-0813">Transport</keyword>
<evidence type="ECO:0000256" key="8">
    <source>
        <dbReference type="SAM" id="Phobius"/>
    </source>
</evidence>
<comment type="similarity">
    <text evidence="2">Belongs to the SLC35F solute transporter family.</text>
</comment>
<evidence type="ECO:0008006" key="11">
    <source>
        <dbReference type="Google" id="ProtNLM"/>
    </source>
</evidence>
<organism evidence="9 10">
    <name type="scientific">Starmerella bacillaris</name>
    <name type="common">Yeast</name>
    <name type="synonym">Candida zemplinina</name>
    <dbReference type="NCBI Taxonomy" id="1247836"/>
    <lineage>
        <taxon>Eukaryota</taxon>
        <taxon>Fungi</taxon>
        <taxon>Dikarya</taxon>
        <taxon>Ascomycota</taxon>
        <taxon>Saccharomycotina</taxon>
        <taxon>Dipodascomycetes</taxon>
        <taxon>Dipodascales</taxon>
        <taxon>Trichomonascaceae</taxon>
        <taxon>Starmerella</taxon>
    </lineage>
</organism>
<proteinExistence type="inferred from homology"/>
<feature type="transmembrane region" description="Helical" evidence="8">
    <location>
        <begin position="294"/>
        <end position="313"/>
    </location>
</feature>
<feature type="transmembrane region" description="Helical" evidence="8">
    <location>
        <begin position="379"/>
        <end position="401"/>
    </location>
</feature>
<dbReference type="PANTHER" id="PTHR14233">
    <property type="entry name" value="DUF914-RELATED"/>
    <property type="match status" value="1"/>
</dbReference>
<dbReference type="InterPro" id="IPR037185">
    <property type="entry name" value="EmrE-like"/>
</dbReference>
<feature type="transmembrane region" description="Helical" evidence="8">
    <location>
        <begin position="107"/>
        <end position="127"/>
    </location>
</feature>
<dbReference type="Pfam" id="PF06027">
    <property type="entry name" value="SLC35F"/>
    <property type="match status" value="1"/>
</dbReference>
<evidence type="ECO:0000256" key="7">
    <source>
        <dbReference type="SAM" id="MobiDB-lite"/>
    </source>
</evidence>
<protein>
    <recommendedName>
        <fullName evidence="11">Solute carrier family 35 member</fullName>
    </recommendedName>
</protein>
<feature type="region of interest" description="Disordered" evidence="7">
    <location>
        <begin position="468"/>
        <end position="488"/>
    </location>
</feature>
<evidence type="ECO:0000256" key="6">
    <source>
        <dbReference type="ARBA" id="ARBA00023136"/>
    </source>
</evidence>
<evidence type="ECO:0000256" key="4">
    <source>
        <dbReference type="ARBA" id="ARBA00022692"/>
    </source>
</evidence>
<comment type="caution">
    <text evidence="9">The sequence shown here is derived from an EMBL/GenBank/DDBJ whole genome shotgun (WGS) entry which is preliminary data.</text>
</comment>
<keyword evidence="10" id="KW-1185">Reference proteome</keyword>
<feature type="transmembrane region" description="Helical" evidence="8">
    <location>
        <begin position="334"/>
        <end position="359"/>
    </location>
</feature>
<evidence type="ECO:0000256" key="3">
    <source>
        <dbReference type="ARBA" id="ARBA00022448"/>
    </source>
</evidence>
<feature type="transmembrane region" description="Helical" evidence="8">
    <location>
        <begin position="232"/>
        <end position="248"/>
    </location>
</feature>
<dbReference type="InterPro" id="IPR052221">
    <property type="entry name" value="SLC35F_Transporter"/>
</dbReference>
<feature type="transmembrane region" description="Helical" evidence="8">
    <location>
        <begin position="176"/>
        <end position="196"/>
    </location>
</feature>
<dbReference type="GO" id="GO:0016020">
    <property type="term" value="C:membrane"/>
    <property type="evidence" value="ECO:0007669"/>
    <property type="project" value="UniProtKB-SubCell"/>
</dbReference>
<dbReference type="GO" id="GO:0022857">
    <property type="term" value="F:transmembrane transporter activity"/>
    <property type="evidence" value="ECO:0007669"/>
    <property type="project" value="InterPro"/>
</dbReference>
<name>A0AAV5RH11_STABA</name>
<evidence type="ECO:0000256" key="1">
    <source>
        <dbReference type="ARBA" id="ARBA00004141"/>
    </source>
</evidence>
<evidence type="ECO:0000256" key="2">
    <source>
        <dbReference type="ARBA" id="ARBA00007863"/>
    </source>
</evidence>
<dbReference type="AlphaFoldDB" id="A0AAV5RH11"/>
<feature type="region of interest" description="Disordered" evidence="7">
    <location>
        <begin position="69"/>
        <end position="91"/>
    </location>
</feature>
<feature type="compositionally biased region" description="Acidic residues" evidence="7">
    <location>
        <begin position="81"/>
        <end position="90"/>
    </location>
</feature>
<feature type="transmembrane region" description="Helical" evidence="8">
    <location>
        <begin position="147"/>
        <end position="164"/>
    </location>
</feature>
<keyword evidence="4 8" id="KW-0812">Transmembrane</keyword>